<comment type="caution">
    <text evidence="3">The sequence shown here is derived from an EMBL/GenBank/DDBJ whole genome shotgun (WGS) entry which is preliminary data.</text>
</comment>
<feature type="domain" description="DUF1214" evidence="1">
    <location>
        <begin position="359"/>
        <end position="464"/>
    </location>
</feature>
<dbReference type="EMBL" id="JAICBX010000002">
    <property type="protein sequence ID" value="MBW8637671.1"/>
    <property type="molecule type" value="Genomic_DNA"/>
</dbReference>
<feature type="domain" description="DUF1254" evidence="2">
    <location>
        <begin position="86"/>
        <end position="205"/>
    </location>
</feature>
<proteinExistence type="predicted"/>
<name>A0AAE3D192_9HYPH</name>
<dbReference type="InterPro" id="IPR037049">
    <property type="entry name" value="DUF1214_C_sf"/>
</dbReference>
<dbReference type="Gene3D" id="1.10.3360.10">
    <property type="entry name" value="VPA0735-like domain"/>
    <property type="match status" value="1"/>
</dbReference>
<dbReference type="Gene3D" id="2.60.120.600">
    <property type="entry name" value="Domain of unknown function DUF1214, C-terminal domain"/>
    <property type="match status" value="1"/>
</dbReference>
<dbReference type="AlphaFoldDB" id="A0AAE3D192"/>
<accession>A0AAE3D192</accession>
<dbReference type="Proteomes" id="UP001196509">
    <property type="component" value="Unassembled WGS sequence"/>
</dbReference>
<evidence type="ECO:0000259" key="2">
    <source>
        <dbReference type="Pfam" id="PF06863"/>
    </source>
</evidence>
<dbReference type="SUPFAM" id="SSF160935">
    <property type="entry name" value="VPA0735-like"/>
    <property type="match status" value="1"/>
</dbReference>
<organism evidence="3 4">
    <name type="scientific">Flavimaribacter sediminis</name>
    <dbReference type="NCBI Taxonomy" id="2865987"/>
    <lineage>
        <taxon>Bacteria</taxon>
        <taxon>Pseudomonadati</taxon>
        <taxon>Pseudomonadota</taxon>
        <taxon>Alphaproteobacteria</taxon>
        <taxon>Hyphomicrobiales</taxon>
        <taxon>Rhizobiaceae</taxon>
        <taxon>Flavimaribacter</taxon>
    </lineage>
</organism>
<dbReference type="PANTHER" id="PTHR36509:SF3">
    <property type="entry name" value="SIGNAL PEPTIDE PROTEIN"/>
    <property type="match status" value="1"/>
</dbReference>
<dbReference type="Gene3D" id="2.60.40.1610">
    <property type="entry name" value="Domain of unknown function DUF1254"/>
    <property type="match status" value="1"/>
</dbReference>
<reference evidence="3" key="1">
    <citation type="submission" date="2021-08" db="EMBL/GenBank/DDBJ databases">
        <title>Hoeflea bacterium WL0058 sp. nov., isolated from the sediment.</title>
        <authorList>
            <person name="Wang L."/>
            <person name="Zhang D."/>
        </authorList>
    </citation>
    <scope>NUCLEOTIDE SEQUENCE</scope>
    <source>
        <strain evidence="3">WL0058</strain>
    </source>
</reference>
<dbReference type="InterPro" id="IPR010621">
    <property type="entry name" value="DUF1214"/>
</dbReference>
<dbReference type="Pfam" id="PF06742">
    <property type="entry name" value="DUF1214"/>
    <property type="match status" value="1"/>
</dbReference>
<dbReference type="Pfam" id="PF06863">
    <property type="entry name" value="DUF1254"/>
    <property type="match status" value="1"/>
</dbReference>
<evidence type="ECO:0000259" key="1">
    <source>
        <dbReference type="Pfam" id="PF06742"/>
    </source>
</evidence>
<evidence type="ECO:0000313" key="3">
    <source>
        <dbReference type="EMBL" id="MBW8637671.1"/>
    </source>
</evidence>
<dbReference type="InterPro" id="IPR037050">
    <property type="entry name" value="DUF1254_sf"/>
</dbReference>
<gene>
    <name evidence="3" type="ORF">K1W69_10780</name>
</gene>
<dbReference type="InterPro" id="IPR010679">
    <property type="entry name" value="DUF1254"/>
</dbReference>
<sequence length="481" mass="52931">MAQDKPTYSADIPPSIVTADTIETDALGTLEFFDGMPLPDTARRLYDYLDFHRGVETFHTGMPAASVYSIIEGLRSTGVEPGDLGIFEDLLDARSLFLTPNTTSLYAWGSIDLTDGPVVMEVPSGVLGMVNDAYFRYVIDLGRAGPDAGEGGKYLFLPPNYDGATPDGYFVIPTRTNFHEFIFRGFVSDGDTAKASQEIKNGFRQYLLSDDGAGGEQKFVNLSGRHLNTIHSNNFSFFEELDAAVQREPDGAFPPELAGQWAAIGIRKGKEFAPDARMRAILEDAVKVGNATARALNFSPRDDRFYFYKDRQWWSPFAGGSHEFLDGAVRMIDDRIMFHYYATGITPAMVLPKPGSGSAYEVANTDASGAYLDGGKTYSMTLPGPVPAGDFWSLVVYSGQTRSILETNQKLAGLDSTTGRVEANRDGSYTIWFGPEPPAGKAGNWIQTVRGKSYSVILRLYAPLQPWFDKSWKPEDFQLIN</sequence>
<dbReference type="PANTHER" id="PTHR36509">
    <property type="entry name" value="BLL3101 PROTEIN"/>
    <property type="match status" value="1"/>
</dbReference>
<evidence type="ECO:0000313" key="4">
    <source>
        <dbReference type="Proteomes" id="UP001196509"/>
    </source>
</evidence>
<keyword evidence="4" id="KW-1185">Reference proteome</keyword>
<protein>
    <submittedName>
        <fullName evidence="3">DUF1254 domain-containing protein</fullName>
    </submittedName>
</protein>